<proteinExistence type="predicted"/>
<name>A0ABP9EDR3_9PSEU</name>
<comment type="caution">
    <text evidence="1">The sequence shown here is derived from an EMBL/GenBank/DDBJ whole genome shotgun (WGS) entry which is preliminary data.</text>
</comment>
<reference evidence="2" key="1">
    <citation type="journal article" date="2019" name="Int. J. Syst. Evol. Microbiol.">
        <title>The Global Catalogue of Microorganisms (GCM) 10K type strain sequencing project: providing services to taxonomists for standard genome sequencing and annotation.</title>
        <authorList>
            <consortium name="The Broad Institute Genomics Platform"/>
            <consortium name="The Broad Institute Genome Sequencing Center for Infectious Disease"/>
            <person name="Wu L."/>
            <person name="Ma J."/>
        </authorList>
    </citation>
    <scope>NUCLEOTIDE SEQUENCE [LARGE SCALE GENOMIC DNA]</scope>
    <source>
        <strain evidence="2">JCM 17983</strain>
    </source>
</reference>
<gene>
    <name evidence="1" type="ORF">GCM10023203_18900</name>
</gene>
<dbReference type="InterPro" id="IPR029058">
    <property type="entry name" value="AB_hydrolase_fold"/>
</dbReference>
<evidence type="ECO:0000313" key="1">
    <source>
        <dbReference type="EMBL" id="GAA4869951.1"/>
    </source>
</evidence>
<dbReference type="EMBL" id="BAABHQ010000003">
    <property type="protein sequence ID" value="GAA4869951.1"/>
    <property type="molecule type" value="Genomic_DNA"/>
</dbReference>
<dbReference type="SUPFAM" id="SSF53474">
    <property type="entry name" value="alpha/beta-Hydrolases"/>
    <property type="match status" value="1"/>
</dbReference>
<evidence type="ECO:0008006" key="3">
    <source>
        <dbReference type="Google" id="ProtNLM"/>
    </source>
</evidence>
<evidence type="ECO:0000313" key="2">
    <source>
        <dbReference type="Proteomes" id="UP001500457"/>
    </source>
</evidence>
<dbReference type="Proteomes" id="UP001500457">
    <property type="component" value="Unassembled WGS sequence"/>
</dbReference>
<dbReference type="RefSeq" id="WP_274234454.1">
    <property type="nucleotide sequence ID" value="NZ_BAABHQ010000003.1"/>
</dbReference>
<organism evidence="1 2">
    <name type="scientific">Actinomycetospora straminea</name>
    <dbReference type="NCBI Taxonomy" id="663607"/>
    <lineage>
        <taxon>Bacteria</taxon>
        <taxon>Bacillati</taxon>
        <taxon>Actinomycetota</taxon>
        <taxon>Actinomycetes</taxon>
        <taxon>Pseudonocardiales</taxon>
        <taxon>Pseudonocardiaceae</taxon>
        <taxon>Actinomycetospora</taxon>
    </lineage>
</organism>
<sequence>MSTRLAVLLVHGVESAGDQYADRAMALIGDEFERIAGVPASEALVMEPAFWAPVFEEGQEQLSDRIAGQGSRWLVTMLDKLAAQASQGSTLALLAAASTAGLRWLPGFGDAHFPTLRWLIVHYLGDAVAYHSGTDGTGHYEEVQAILAASLHELARKAGPDAPLAVLGHSLGSVVSSDFLYDLQGVPAGTPLSRAARGILGDTPLERGETLGWFYTLGSPLALWAQRHPDFGVPLQVPSASFGAWHPRQRGEWVNVYDPDDVISSPLRPLSDLWAKAVTEDRRVTVGPWPLGATPLAHPYYWNDRRVITPIASQLAQAWHRL</sequence>
<keyword evidence="2" id="KW-1185">Reference proteome</keyword>
<protein>
    <recommendedName>
        <fullName evidence="3">Alpha/beta hydrolase family protein</fullName>
    </recommendedName>
</protein>
<accession>A0ABP9EDR3</accession>